<organism evidence="3 4">
    <name type="scientific">Tanacetum coccineum</name>
    <dbReference type="NCBI Taxonomy" id="301880"/>
    <lineage>
        <taxon>Eukaryota</taxon>
        <taxon>Viridiplantae</taxon>
        <taxon>Streptophyta</taxon>
        <taxon>Embryophyta</taxon>
        <taxon>Tracheophyta</taxon>
        <taxon>Spermatophyta</taxon>
        <taxon>Magnoliopsida</taxon>
        <taxon>eudicotyledons</taxon>
        <taxon>Gunneridae</taxon>
        <taxon>Pentapetalae</taxon>
        <taxon>asterids</taxon>
        <taxon>campanulids</taxon>
        <taxon>Asterales</taxon>
        <taxon>Asteraceae</taxon>
        <taxon>Asteroideae</taxon>
        <taxon>Anthemideae</taxon>
        <taxon>Anthemidinae</taxon>
        <taxon>Tanacetum</taxon>
    </lineage>
</organism>
<dbReference type="EMBL" id="BQNB010018429">
    <property type="protein sequence ID" value="GJT74300.1"/>
    <property type="molecule type" value="Genomic_DNA"/>
</dbReference>
<evidence type="ECO:0000259" key="2">
    <source>
        <dbReference type="Pfam" id="PF25597"/>
    </source>
</evidence>
<dbReference type="PANTHER" id="PTHR42648:SF32">
    <property type="entry name" value="RIBONUCLEASE H-LIKE DOMAIN, GAG-PRE-INTEGRASE DOMAIN PROTEIN-RELATED"/>
    <property type="match status" value="1"/>
</dbReference>
<evidence type="ECO:0000313" key="4">
    <source>
        <dbReference type="Proteomes" id="UP001151760"/>
    </source>
</evidence>
<name>A0ABQ5GEZ7_9ASTR</name>
<reference evidence="3" key="1">
    <citation type="journal article" date="2022" name="Int. J. Mol. Sci.">
        <title>Draft Genome of Tanacetum Coccineum: Genomic Comparison of Closely Related Tanacetum-Family Plants.</title>
        <authorList>
            <person name="Yamashiro T."/>
            <person name="Shiraishi A."/>
            <person name="Nakayama K."/>
            <person name="Satake H."/>
        </authorList>
    </citation>
    <scope>NUCLEOTIDE SEQUENCE</scope>
</reference>
<feature type="region of interest" description="Disordered" evidence="1">
    <location>
        <begin position="766"/>
        <end position="819"/>
    </location>
</feature>
<dbReference type="Proteomes" id="UP001151760">
    <property type="component" value="Unassembled WGS sequence"/>
</dbReference>
<comment type="caution">
    <text evidence="3">The sequence shown here is derived from an EMBL/GenBank/DDBJ whole genome shotgun (WGS) entry which is preliminary data.</text>
</comment>
<dbReference type="PANTHER" id="PTHR42648">
    <property type="entry name" value="TRANSPOSASE, PUTATIVE-RELATED"/>
    <property type="match status" value="1"/>
</dbReference>
<sequence length="950" mass="106575">MKTPMSSDTKLMKDEEYESVDSTHVIEHDRSAFCFFLDLNSSSRSIPLRDNLTTSFEATQENGTSVTKMSVHVTAEEKTNKKNDSEGRSETLLLIMALPNEHQLTFSQYSDAKTMFAAIEINILERLAILGVVITQEDLNSKLSEEAVPPPEWNEHNGSALHPVEEHMGTRVGAGVLRTNDVNTANPAYEVSTVSSNINIACPQVSTANFSDNIVYAFMVENPNGSNLLQRDLEQIHEDDMEAMDLKWQLSLLSMRAKRWDTLPGNVEHQGTKRGQHQYQDNTKEGKETMTATHPQRAMLAINASKNLDKLLGSQITDKSKKSLGYNVVPLPYPLIYNRLKKLDFSYSGLNEFKDPEFKSYGSEDSKQESNIICDKKSYASKENSDDSLIEFVKPKNHEKPVKKSVRYAEMYRSQSPRGNQRNWNGQKLIVNTIKGKGWTVNTAHPKSIVFSAKPMSHFSKSAQSTVRRPYQSKTVLSNKRFTQTNNTAKAKAVNTARPKAVNTALSHISSRICVSVNQGKPQQDDTGFIDSGCLRYMTGNIAYLSDFKEFDRGYVTFGGMCDKKNYVRFTDTECLVLSPNFKLRDESQTLLKIPRKDNMYSFDMKNIVPKESLTCLVAKDTSDGIGDLGSNTELLREYRVARTPQQNGIAERRNKTLIEVARTMLVDSKLPTTFWAEVVSKFDGKSDEGFFVGYSLSSKDFRVYNTRTRRVEENLHIGFLENKPMIEGNGPKWLFDIDSLTQSMIYVPVAAGTISNESTDASYFDSPFKDVGNGEPKSIVDDQKQVEDGPDNKNNEKDKSEDDSSPKEVNAAGKHVNTISPEVNIGSFKLNTVDTSVNTASSYDPDSPNDMFKMGANHTFEATHVEFFSDEDEPEADLGNITNSYTVPPTPKTRIHKDHPIINAIGDVKSSIQTRRMTKSTSEKGFLSVVYEQKTHDTMNTCLYACFLS</sequence>
<dbReference type="Gene3D" id="3.30.420.10">
    <property type="entry name" value="Ribonuclease H-like superfamily/Ribonuclease H"/>
    <property type="match status" value="1"/>
</dbReference>
<feature type="compositionally biased region" description="Basic and acidic residues" evidence="1">
    <location>
        <begin position="779"/>
        <end position="807"/>
    </location>
</feature>
<evidence type="ECO:0000256" key="1">
    <source>
        <dbReference type="SAM" id="MobiDB-lite"/>
    </source>
</evidence>
<dbReference type="InterPro" id="IPR036397">
    <property type="entry name" value="RNaseH_sf"/>
</dbReference>
<dbReference type="SUPFAM" id="SSF53098">
    <property type="entry name" value="Ribonuclease H-like"/>
    <property type="match status" value="1"/>
</dbReference>
<dbReference type="InterPro" id="IPR012337">
    <property type="entry name" value="RNaseH-like_sf"/>
</dbReference>
<proteinExistence type="predicted"/>
<dbReference type="InterPro" id="IPR039537">
    <property type="entry name" value="Retrotran_Ty1/copia-like"/>
</dbReference>
<dbReference type="InterPro" id="IPR057670">
    <property type="entry name" value="SH3_retrovirus"/>
</dbReference>
<accession>A0ABQ5GEZ7</accession>
<evidence type="ECO:0000313" key="3">
    <source>
        <dbReference type="EMBL" id="GJT74300.1"/>
    </source>
</evidence>
<keyword evidence="4" id="KW-1185">Reference proteome</keyword>
<feature type="domain" description="Retroviral polymerase SH3-like" evidence="2">
    <location>
        <begin position="681"/>
        <end position="724"/>
    </location>
</feature>
<gene>
    <name evidence="3" type="ORF">Tco_1041025</name>
</gene>
<reference evidence="3" key="2">
    <citation type="submission" date="2022-01" db="EMBL/GenBank/DDBJ databases">
        <authorList>
            <person name="Yamashiro T."/>
            <person name="Shiraishi A."/>
            <person name="Satake H."/>
            <person name="Nakayama K."/>
        </authorList>
    </citation>
    <scope>NUCLEOTIDE SEQUENCE</scope>
</reference>
<protein>
    <submittedName>
        <fullName evidence="3">Ribonuclease H-like domain-containing protein</fullName>
    </submittedName>
</protein>
<dbReference type="Pfam" id="PF25597">
    <property type="entry name" value="SH3_retrovirus"/>
    <property type="match status" value="1"/>
</dbReference>